<dbReference type="PANTHER" id="PTHR43880:SF3">
    <property type="entry name" value="ALCOHOL DEHYDROGENASE 8A-RELATED"/>
    <property type="match status" value="1"/>
</dbReference>
<reference evidence="5" key="3">
    <citation type="submission" date="2025-09" db="UniProtKB">
        <authorList>
            <consortium name="Ensembl"/>
        </authorList>
    </citation>
    <scope>IDENTIFICATION</scope>
</reference>
<dbReference type="AlphaFoldDB" id="A0A667Z9P6"/>
<evidence type="ECO:0000313" key="6">
    <source>
        <dbReference type="Proteomes" id="UP000472263"/>
    </source>
</evidence>
<dbReference type="SUPFAM" id="SSF50129">
    <property type="entry name" value="GroES-like"/>
    <property type="match status" value="1"/>
</dbReference>
<dbReference type="Ensembl" id="ENSMMDT00005040648.1">
    <property type="protein sequence ID" value="ENSMMDP00005039825.1"/>
    <property type="gene ID" value="ENSMMDG00005018438.1"/>
</dbReference>
<evidence type="ECO:0000256" key="2">
    <source>
        <dbReference type="ARBA" id="ARBA00022833"/>
    </source>
</evidence>
<dbReference type="PANTHER" id="PTHR43880">
    <property type="entry name" value="ALCOHOL DEHYDROGENASE"/>
    <property type="match status" value="1"/>
</dbReference>
<dbReference type="GO" id="GO:0008270">
    <property type="term" value="F:zinc ion binding"/>
    <property type="evidence" value="ECO:0007669"/>
    <property type="project" value="InterPro"/>
</dbReference>
<evidence type="ECO:0000259" key="4">
    <source>
        <dbReference type="Pfam" id="PF08240"/>
    </source>
</evidence>
<sequence>ICDSLQVIKCKAAVAWEPDKPLVIEEIEVAPPQANEIHVKVRDINSEGKHKDGFPTVLGHEGGGIVESAGPGVTEIQPGQQHQTFTSSVDGKCTYTVHT</sequence>
<accession>A0A667Z9P6</accession>
<keyword evidence="2" id="KW-0862">Zinc</keyword>
<dbReference type="InterPro" id="IPR002328">
    <property type="entry name" value="ADH_Zn_CS"/>
</dbReference>
<evidence type="ECO:0000256" key="1">
    <source>
        <dbReference type="ARBA" id="ARBA00022723"/>
    </source>
</evidence>
<keyword evidence="3" id="KW-0560">Oxidoreductase</keyword>
<feature type="domain" description="Alcohol dehydrogenase-like N-terminal" evidence="4">
    <location>
        <begin position="42"/>
        <end position="95"/>
    </location>
</feature>
<dbReference type="GO" id="GO:0051903">
    <property type="term" value="F:S-(hydroxymethyl)glutathione dehydrogenase [NAD(P)+] activity"/>
    <property type="evidence" value="ECO:0007669"/>
    <property type="project" value="TreeGrafter"/>
</dbReference>
<reference evidence="5" key="1">
    <citation type="submission" date="2019-06" db="EMBL/GenBank/DDBJ databases">
        <authorList>
            <consortium name="Wellcome Sanger Institute Data Sharing"/>
        </authorList>
    </citation>
    <scope>NUCLEOTIDE SEQUENCE [LARGE SCALE GENOMIC DNA]</scope>
</reference>
<dbReference type="GO" id="GO:0005829">
    <property type="term" value="C:cytosol"/>
    <property type="evidence" value="ECO:0007669"/>
    <property type="project" value="TreeGrafter"/>
</dbReference>
<dbReference type="Gene3D" id="3.90.180.10">
    <property type="entry name" value="Medium-chain alcohol dehydrogenases, catalytic domain"/>
    <property type="match status" value="1"/>
</dbReference>
<dbReference type="Proteomes" id="UP000472263">
    <property type="component" value="Chromosome 22"/>
</dbReference>
<organism evidence="5 6">
    <name type="scientific">Myripristis murdjan</name>
    <name type="common">pinecone soldierfish</name>
    <dbReference type="NCBI Taxonomy" id="586833"/>
    <lineage>
        <taxon>Eukaryota</taxon>
        <taxon>Metazoa</taxon>
        <taxon>Chordata</taxon>
        <taxon>Craniata</taxon>
        <taxon>Vertebrata</taxon>
        <taxon>Euteleostomi</taxon>
        <taxon>Actinopterygii</taxon>
        <taxon>Neopterygii</taxon>
        <taxon>Teleostei</taxon>
        <taxon>Neoteleostei</taxon>
        <taxon>Acanthomorphata</taxon>
        <taxon>Holocentriformes</taxon>
        <taxon>Holocentridae</taxon>
        <taxon>Myripristis</taxon>
    </lineage>
</organism>
<dbReference type="InParanoid" id="A0A667Z9P6"/>
<dbReference type="PROSITE" id="PS00059">
    <property type="entry name" value="ADH_ZINC"/>
    <property type="match status" value="1"/>
</dbReference>
<keyword evidence="1" id="KW-0479">Metal-binding</keyword>
<evidence type="ECO:0000313" key="5">
    <source>
        <dbReference type="Ensembl" id="ENSMMDP00005039825.1"/>
    </source>
</evidence>
<reference evidence="5" key="2">
    <citation type="submission" date="2025-08" db="UniProtKB">
        <authorList>
            <consortium name="Ensembl"/>
        </authorList>
    </citation>
    <scope>IDENTIFICATION</scope>
</reference>
<dbReference type="Pfam" id="PF08240">
    <property type="entry name" value="ADH_N"/>
    <property type="match status" value="1"/>
</dbReference>
<protein>
    <recommendedName>
        <fullName evidence="4">Alcohol dehydrogenase-like N-terminal domain-containing protein</fullName>
    </recommendedName>
</protein>
<proteinExistence type="predicted"/>
<dbReference type="InterPro" id="IPR013154">
    <property type="entry name" value="ADH-like_N"/>
</dbReference>
<dbReference type="GeneTree" id="ENSGT00940000164529"/>
<evidence type="ECO:0000256" key="3">
    <source>
        <dbReference type="ARBA" id="ARBA00023002"/>
    </source>
</evidence>
<dbReference type="InterPro" id="IPR011032">
    <property type="entry name" value="GroES-like_sf"/>
</dbReference>
<keyword evidence="6" id="KW-1185">Reference proteome</keyword>
<name>A0A667Z9P6_9TELE</name>
<dbReference type="GO" id="GO:0046294">
    <property type="term" value="P:formaldehyde catabolic process"/>
    <property type="evidence" value="ECO:0007669"/>
    <property type="project" value="TreeGrafter"/>
</dbReference>